<keyword evidence="3" id="KW-1185">Reference proteome</keyword>
<dbReference type="Pfam" id="PF00651">
    <property type="entry name" value="BTB"/>
    <property type="match status" value="1"/>
</dbReference>
<evidence type="ECO:0000259" key="1">
    <source>
        <dbReference type="PROSITE" id="PS50097"/>
    </source>
</evidence>
<dbReference type="CDD" id="cd18186">
    <property type="entry name" value="BTB_POZ_ZBTB_KLHL-like"/>
    <property type="match status" value="1"/>
</dbReference>
<organism evidence="2 3">
    <name type="scientific">Plectosphaerella plurivora</name>
    <dbReference type="NCBI Taxonomy" id="936078"/>
    <lineage>
        <taxon>Eukaryota</taxon>
        <taxon>Fungi</taxon>
        <taxon>Dikarya</taxon>
        <taxon>Ascomycota</taxon>
        <taxon>Pezizomycotina</taxon>
        <taxon>Sordariomycetes</taxon>
        <taxon>Hypocreomycetidae</taxon>
        <taxon>Glomerellales</taxon>
        <taxon>Plectosphaerellaceae</taxon>
        <taxon>Plectosphaerella</taxon>
    </lineage>
</organism>
<dbReference type="PANTHER" id="PTHR47843:SF5">
    <property type="entry name" value="BTB_POZ DOMAIN PROTEIN"/>
    <property type="match status" value="1"/>
</dbReference>
<accession>A0A9P8VAZ3</accession>
<dbReference type="InterPro" id="IPR000210">
    <property type="entry name" value="BTB/POZ_dom"/>
</dbReference>
<dbReference type="OrthoDB" id="5225184at2759"/>
<dbReference type="EMBL" id="JAGSXJ010000012">
    <property type="protein sequence ID" value="KAH6686625.1"/>
    <property type="molecule type" value="Genomic_DNA"/>
</dbReference>
<reference evidence="2" key="1">
    <citation type="journal article" date="2021" name="Nat. Commun.">
        <title>Genetic determinants of endophytism in the Arabidopsis root mycobiome.</title>
        <authorList>
            <person name="Mesny F."/>
            <person name="Miyauchi S."/>
            <person name="Thiergart T."/>
            <person name="Pickel B."/>
            <person name="Atanasova L."/>
            <person name="Karlsson M."/>
            <person name="Huettel B."/>
            <person name="Barry K.W."/>
            <person name="Haridas S."/>
            <person name="Chen C."/>
            <person name="Bauer D."/>
            <person name="Andreopoulos W."/>
            <person name="Pangilinan J."/>
            <person name="LaButti K."/>
            <person name="Riley R."/>
            <person name="Lipzen A."/>
            <person name="Clum A."/>
            <person name="Drula E."/>
            <person name="Henrissat B."/>
            <person name="Kohler A."/>
            <person name="Grigoriev I.V."/>
            <person name="Martin F.M."/>
            <person name="Hacquard S."/>
        </authorList>
    </citation>
    <scope>NUCLEOTIDE SEQUENCE</scope>
    <source>
        <strain evidence="2">MPI-SDFR-AT-0117</strain>
    </source>
</reference>
<dbReference type="PROSITE" id="PS50097">
    <property type="entry name" value="BTB"/>
    <property type="match status" value="1"/>
</dbReference>
<sequence>MSSPPTPAQQSFAALKKLYANKEYADFIIKCGNDSHKAHTAVVCPQSVFFRAAFDKDNNTVESKTSEVSLSEHHPTAVRVLIYFFYHYSYPSIAADGSLAASPSNAPNIVNHLRVVQLADFCQVEGLKALAIIKFKAAAIKFWRHPEFFEAAVKIFGFATSESVQLRKIMVNVFMDHRPLLNNPDFQELARNSALAFELLMEVQKDGEWDT</sequence>
<dbReference type="Proteomes" id="UP000770015">
    <property type="component" value="Unassembled WGS sequence"/>
</dbReference>
<dbReference type="InterPro" id="IPR011333">
    <property type="entry name" value="SKP1/BTB/POZ_sf"/>
</dbReference>
<comment type="caution">
    <text evidence="2">The sequence shown here is derived from an EMBL/GenBank/DDBJ whole genome shotgun (WGS) entry which is preliminary data.</text>
</comment>
<name>A0A9P8VAZ3_9PEZI</name>
<evidence type="ECO:0000313" key="2">
    <source>
        <dbReference type="EMBL" id="KAH6686625.1"/>
    </source>
</evidence>
<dbReference type="SUPFAM" id="SSF54695">
    <property type="entry name" value="POZ domain"/>
    <property type="match status" value="1"/>
</dbReference>
<gene>
    <name evidence="2" type="ORF">F5X68DRAFT_240055</name>
</gene>
<dbReference type="Gene3D" id="3.30.710.10">
    <property type="entry name" value="Potassium Channel Kv1.1, Chain A"/>
    <property type="match status" value="1"/>
</dbReference>
<proteinExistence type="predicted"/>
<feature type="domain" description="BTB" evidence="1">
    <location>
        <begin position="25"/>
        <end position="86"/>
    </location>
</feature>
<dbReference type="PANTHER" id="PTHR47843">
    <property type="entry name" value="BTB DOMAIN-CONTAINING PROTEIN-RELATED"/>
    <property type="match status" value="1"/>
</dbReference>
<evidence type="ECO:0000313" key="3">
    <source>
        <dbReference type="Proteomes" id="UP000770015"/>
    </source>
</evidence>
<dbReference type="AlphaFoldDB" id="A0A9P8VAZ3"/>
<protein>
    <recommendedName>
        <fullName evidence="1">BTB domain-containing protein</fullName>
    </recommendedName>
</protein>
<dbReference type="SMART" id="SM00225">
    <property type="entry name" value="BTB"/>
    <property type="match status" value="1"/>
</dbReference>